<evidence type="ECO:0000313" key="2">
    <source>
        <dbReference type="EMBL" id="SSX18817.1"/>
    </source>
</evidence>
<dbReference type="AlphaFoldDB" id="A0A336LR08"/>
<feature type="domain" description="Ribosomal protein mS38 C-terminal" evidence="1">
    <location>
        <begin position="133"/>
        <end position="166"/>
    </location>
</feature>
<proteinExistence type="predicted"/>
<organism evidence="2">
    <name type="scientific">Culicoides sonorensis</name>
    <name type="common">Biting midge</name>
    <dbReference type="NCBI Taxonomy" id="179676"/>
    <lineage>
        <taxon>Eukaryota</taxon>
        <taxon>Metazoa</taxon>
        <taxon>Ecdysozoa</taxon>
        <taxon>Arthropoda</taxon>
        <taxon>Hexapoda</taxon>
        <taxon>Insecta</taxon>
        <taxon>Pterygota</taxon>
        <taxon>Neoptera</taxon>
        <taxon>Endopterygota</taxon>
        <taxon>Diptera</taxon>
        <taxon>Nematocera</taxon>
        <taxon>Chironomoidea</taxon>
        <taxon>Ceratopogonidae</taxon>
        <taxon>Ceratopogoninae</taxon>
        <taxon>Culicoides</taxon>
        <taxon>Monoculicoides</taxon>
    </lineage>
</organism>
<reference evidence="2" key="1">
    <citation type="submission" date="2018-07" db="EMBL/GenBank/DDBJ databases">
        <authorList>
            <person name="Quirk P.G."/>
            <person name="Krulwich T.A."/>
        </authorList>
    </citation>
    <scope>NUCLEOTIDE SEQUENCE</scope>
</reference>
<dbReference type="EMBL" id="UFQT01000045">
    <property type="protein sequence ID" value="SSX18817.1"/>
    <property type="molecule type" value="Genomic_DNA"/>
</dbReference>
<evidence type="ECO:0000259" key="1">
    <source>
        <dbReference type="SMART" id="SM01155"/>
    </source>
</evidence>
<sequence>MFLSRNVNRLPCRSICRTLLTNQTSKSENIHNPVISHLIQTNNEDKNALNGSSSGLKFNHNQISLDFGIVHRGGIRKEIVDPFIRKKIIENPVSIINEIDEIYRRIGDLRLPDVGKKNVDDRGMQAANKKDNRPLGIMIIRRKKMKKHKRKKLWKRMRFEWAKRRQRREFRKEKAFQAELLAQIKEAEKFSAEEYVEEKINKATEVPLPRYWKGKRLPAFIIRDLIEKEKRLKEQNQQRLERVEKYRHMKL</sequence>
<gene>
    <name evidence="2" type="primary">CSON010957</name>
</gene>
<name>A0A336LR08_CULSO</name>
<dbReference type="VEuPathDB" id="VectorBase:CSON010957"/>
<dbReference type="InterPro" id="IPR013177">
    <property type="entry name" value="Ribosomal_mS38_C"/>
</dbReference>
<dbReference type="SMART" id="SM01155">
    <property type="entry name" value="DUF1713"/>
    <property type="match status" value="1"/>
</dbReference>
<dbReference type="OMA" id="NCIQAAR"/>
<accession>A0A336LR08</accession>
<protein>
    <submittedName>
        <fullName evidence="2">CSON010957 protein</fullName>
    </submittedName>
</protein>